<feature type="transmembrane region" description="Helical" evidence="2">
    <location>
        <begin position="75"/>
        <end position="99"/>
    </location>
</feature>
<organism evidence="4 5">
    <name type="scientific">Microbacterium plantarum</name>
    <dbReference type="NCBI Taxonomy" id="1816425"/>
    <lineage>
        <taxon>Bacteria</taxon>
        <taxon>Bacillati</taxon>
        <taxon>Actinomycetota</taxon>
        <taxon>Actinomycetes</taxon>
        <taxon>Micrococcales</taxon>
        <taxon>Microbacteriaceae</taxon>
        <taxon>Microbacterium</taxon>
    </lineage>
</organism>
<evidence type="ECO:0000256" key="2">
    <source>
        <dbReference type="SAM" id="Phobius"/>
    </source>
</evidence>
<name>A0ABV5EQW5_9MICO</name>
<reference evidence="4 5" key="1">
    <citation type="submission" date="2024-08" db="EMBL/GenBank/DDBJ databases">
        <title>Heavy metals resistant antinobacteria isolated from wastewater.</title>
        <authorList>
            <person name="Roman Ponce B."/>
            <person name="Blanco Mercado M.A."/>
            <person name="Avila Aldana I.N."/>
            <person name="Morales Arrieta S."/>
        </authorList>
    </citation>
    <scope>NUCLEOTIDE SEQUENCE [LARGE SCALE GENOMIC DNA]</scope>
    <source>
        <strain evidence="5">sma-1</strain>
    </source>
</reference>
<dbReference type="EMBL" id="JBHLHV010000001">
    <property type="protein sequence ID" value="MFB8892355.1"/>
    <property type="molecule type" value="Genomic_DNA"/>
</dbReference>
<evidence type="ECO:0000313" key="4">
    <source>
        <dbReference type="EMBL" id="MFB8892355.1"/>
    </source>
</evidence>
<keyword evidence="5" id="KW-1185">Reference proteome</keyword>
<comment type="caution">
    <text evidence="4">The sequence shown here is derived from an EMBL/GenBank/DDBJ whole genome shotgun (WGS) entry which is preliminary data.</text>
</comment>
<keyword evidence="2" id="KW-0472">Membrane</keyword>
<dbReference type="Pfam" id="PF10708">
    <property type="entry name" value="DUF2510"/>
    <property type="match status" value="1"/>
</dbReference>
<sequence>MNDVPDSVPTAPAGWHPDPSGQQQLRYWDGQRWTDHVSPYPTAEQSASDAGQAAAPAAAPGPAPKNPGQKVMTRATWIVLAATLLIVGGAAGFVGWTVVSANAAATSEVPDVVDGFLAAATADEPGWTEYASPGYIAISGSATPLFGDARAAEVLDLSIEYDRRGIFYGTNGTAGYESPSGADTAKALVDMTYTFTVDGTPQTATSTREIWLTRPYYYGDHVPSGARQGETPTAIGPWRVTGAASASSYDGAVVATTSFEPARIDQACYTSDVVLSQMSEIARTEGVLAAVCLSGGTSTSFDDGIDIDALAAGFPVVGQAAPLTDLMGWHNDPNTPAPLEQYLISSGGTDYVFILASTGVGGELTTDSERRIILISKAETR</sequence>
<evidence type="ECO:0000259" key="3">
    <source>
        <dbReference type="Pfam" id="PF10708"/>
    </source>
</evidence>
<accession>A0ABV5EQW5</accession>
<feature type="region of interest" description="Disordered" evidence="1">
    <location>
        <begin position="1"/>
        <end position="68"/>
    </location>
</feature>
<gene>
    <name evidence="4" type="ORF">AB7P39_05780</name>
</gene>
<dbReference type="InterPro" id="IPR018929">
    <property type="entry name" value="DUF2510"/>
</dbReference>
<feature type="compositionally biased region" description="Low complexity" evidence="1">
    <location>
        <begin position="43"/>
        <end position="58"/>
    </location>
</feature>
<evidence type="ECO:0000256" key="1">
    <source>
        <dbReference type="SAM" id="MobiDB-lite"/>
    </source>
</evidence>
<dbReference type="Proteomes" id="UP001589643">
    <property type="component" value="Unassembled WGS sequence"/>
</dbReference>
<evidence type="ECO:0000313" key="5">
    <source>
        <dbReference type="Proteomes" id="UP001589643"/>
    </source>
</evidence>
<dbReference type="RefSeq" id="WP_378717591.1">
    <property type="nucleotide sequence ID" value="NZ_JBHLHV010000001.1"/>
</dbReference>
<feature type="domain" description="DUF2510" evidence="3">
    <location>
        <begin position="13"/>
        <end position="44"/>
    </location>
</feature>
<keyword evidence="2" id="KW-0812">Transmembrane</keyword>
<keyword evidence="2" id="KW-1133">Transmembrane helix</keyword>
<proteinExistence type="predicted"/>
<protein>
    <submittedName>
        <fullName evidence="4">DUF2510 domain-containing protein</fullName>
    </submittedName>
</protein>